<feature type="region of interest" description="Disordered" evidence="1">
    <location>
        <begin position="313"/>
        <end position="345"/>
    </location>
</feature>
<comment type="caution">
    <text evidence="2">The sequence shown here is derived from an EMBL/GenBank/DDBJ whole genome shotgun (WGS) entry which is preliminary data.</text>
</comment>
<evidence type="ECO:0000313" key="2">
    <source>
        <dbReference type="EMBL" id="CAD6524217.1"/>
    </source>
</evidence>
<gene>
    <name evidence="2" type="ORF">LMG27952_01669</name>
</gene>
<keyword evidence="3" id="KW-1185">Reference proteome</keyword>
<name>A0ABN7HN44_9BURK</name>
<protein>
    <submittedName>
        <fullName evidence="2">Uncharacterized protein</fullName>
    </submittedName>
</protein>
<organism evidence="2 3">
    <name type="scientific">Paraburkholderia hiiakae</name>
    <dbReference type="NCBI Taxonomy" id="1081782"/>
    <lineage>
        <taxon>Bacteria</taxon>
        <taxon>Pseudomonadati</taxon>
        <taxon>Pseudomonadota</taxon>
        <taxon>Betaproteobacteria</taxon>
        <taxon>Burkholderiales</taxon>
        <taxon>Burkholderiaceae</taxon>
        <taxon>Paraburkholderia</taxon>
    </lineage>
</organism>
<dbReference type="Proteomes" id="UP000656319">
    <property type="component" value="Unassembled WGS sequence"/>
</dbReference>
<proteinExistence type="predicted"/>
<reference evidence="2 3" key="1">
    <citation type="submission" date="2020-10" db="EMBL/GenBank/DDBJ databases">
        <authorList>
            <person name="Peeters C."/>
        </authorList>
    </citation>
    <scope>NUCLEOTIDE SEQUENCE [LARGE SCALE GENOMIC DNA]</scope>
    <source>
        <strain evidence="2 3">LMG 27952</strain>
    </source>
</reference>
<dbReference type="EMBL" id="CAJHCQ010000003">
    <property type="protein sequence ID" value="CAD6524217.1"/>
    <property type="molecule type" value="Genomic_DNA"/>
</dbReference>
<sequence>MLPEWSNSYNALYVPLKGGWQCALVPARDIEDVDRGWRLSYEERQRARKAREDQMEQDRRDFDQLFRVSIARRASRTSDDFSAYADFIGKHVRGQWHTPIDGEDITRILREAVRDGLIVPAIDRDWRGSVGVSKRYAPQTWGETNRSGGGGGVAASTCGKTFHQSVMESMALDADDATAYIEKYNAMVERIDAIQAANAARRAVAAAASDGDELLGAVETAAGAVLGGVDDSVDRGDGGASHDDLFSADSGHDSTLLGDARPFDYQRDMPDGDAEQIAGMPFNGAPGTWASSMPGTMPQLRQYGPDGTPMTDIDFEAHHGNPNPHAHNWDGTSRDEGAPVSLLHW</sequence>
<accession>A0ABN7HN44</accession>
<evidence type="ECO:0000256" key="1">
    <source>
        <dbReference type="SAM" id="MobiDB-lite"/>
    </source>
</evidence>
<evidence type="ECO:0000313" key="3">
    <source>
        <dbReference type="Proteomes" id="UP000656319"/>
    </source>
</evidence>